<evidence type="ECO:0000259" key="8">
    <source>
        <dbReference type="PROSITE" id="PS51935"/>
    </source>
</evidence>
<keyword evidence="3" id="KW-0645">Protease</keyword>
<keyword evidence="2" id="KW-1188">Viral release from host cell</keyword>
<dbReference type="SUPFAM" id="SSF57997">
    <property type="entry name" value="Tropomyosin"/>
    <property type="match status" value="1"/>
</dbReference>
<evidence type="ECO:0000313" key="10">
    <source>
        <dbReference type="Proteomes" id="UP000826550"/>
    </source>
</evidence>
<evidence type="ECO:0000256" key="7">
    <source>
        <dbReference type="SAM" id="MobiDB-lite"/>
    </source>
</evidence>
<sequence>MAGNIPVGGMETDITLNGTQPVRTLKELRQAVTNATSAWKAQRAELSSVGKSTEAAKAKFEGLKTTIDKQKEYISGLTREQKNLVDAQKNVDRSTEAGKQQYAKYGEQIAKSEGQIKRAETRLTSLTSQQTKAKDSLRYYESGLAKLQNDYRNSSESSRIYISRLKEEHNLFQSSQAKMNSYRSGISNLTEQLKKQEAELKRVGAESGKTSDAYRKQENRVNKTGLSLAELKNKQKNVRAEFNKFHPTGIAVADKAISKLKINSSKLGQSLKSSFEKAKVASAALATGIAGVGAFAIKGAKEAGSLQKTLTENTNLLVTSGEKTKDVTKEVAEMQKDGRKYSIQYAESQQNIAEGYQELIKRGYDGRQSLGAMKSILQASKASGDSFADTMQVTTSVLEAFGMRTSSTAGMLRNTRIVANKLAMAADATATDFKSLGIGMNYVGTSAKTAGRSLTDTASAMGVLSNAGLEAQQAGTGLRKILISLQTPSKSGANALEKYGMSVSDFKDKAGKLKPISAIFKEISDHVPKADRSNFFHNVFGTTGQNAAAILASNTKELERVNKQVAGAYQNDYVGKLANKNMKATKNQEKQFHEAIDAVRIDIGTAMMPALSKASTSMVKVFNRPSTMKGIKKIAEGIATIANKIADLISWLGKSNNFEKVTNFGKVMLAAFASYKLISGIAKVKRSLADLFDNTIISKGFSKVGSLAKAGVSKVGKLLLSGFKNAGSKLASLGSKFGSAFSKVLSKTGALIKSSAKSLVEGLKELGPKLSALGEKLAKTFSNAFNKSVNFGKGLFGKGEGAGRLTGLLQSAHSAGGFSNLTTAGKIGTAATGAGVAIDAGSNFFNAYKDRHSADKRSQDIGKGIGAGIGGGIGLWFGGPLGAAVGSEIGKVVGGWGGQAVNKFTKGWQSKKPPKNFWSLENLGWSSHSMWNGFTKSVGQTINWFKKNWKEIGVYFISPIAGGINSLYKHDPKFKKWANGLAKDFKNGWKGTEKWFSNLGKSIQKSWKGMTSWFTKLGKNMSKGIKSSWKNVSNWFSDISKKVQKSWKGMTSWFTKLGKNMANGIKSAWKGISSWFDGIGKKVQKSWQGMTSFFGKIGKNTVSFFKKPWASITNWFSGIIDDIQNTWNGFFDGISKGLGSLSKIKIGDFHFANGTDWKKRYGVPAVLNDGNDSPQTGNREGILNPDGSVEIVNGRFVKRWLLPGQDVIKASDMAKMFGKANHFANGTVTIKQKEKNYKKELDRLGDKISKTIKDGNLQRSKELTAEFNKISKKYSALKKSTKKTDPHKGKTLVDQGLLTGADRRISHSVWISDKLFKQLTTAPKATKKATRRTVTTRRTGTRKSSATSLRGGSSSISTAGIKSKSVKISAKVSGTKSVNALAKAIKKIKNTKKKVTVKVSGAKSLKSLSKAIKTVNKELKTLTKTAKKNNVAKAFSSMSDKSVKEFKSMGKSIDKEATSIQKDTDKKFSTMQKKIESSMKNINSGVTKLAKSTASGFKNALHKMIGYAESDMKGTINALNRGIKGIDKVLEQFGGNSSVIKPVKFAKGTVNGALAHDTLAMVNDDQYGPRQEAIVRGNNLLIPHGKDRIIPLQKGDQVLNGLQTQELANSFGLPHFAKGSGMRHSALRKLAERSLKNYANSFKSMFTKNVDAKGTNVEKGFTDLGNRSSTEYGNKWSQAMWTVIENAIGDGIGHGGTREAFLKYAEDNFTGVKYVMGAASKLASDCSGMVSQALKHFGVNIGRTTVAMQESSGVQYLGKSLSKTEPGDLVIFGHGSGAAGHVGIIKNPQKGTMFNETPPSARVSRISDGASMGYGFYRVKGLHDAKSKKDNGPSKSLLNLAKKELGASAIKWIKKNLSEAISSFKISGDIGTRAGVLAKALKQLDPKATKNGITAILGNWMFESTLNPGAVNSSGGASGLGQWLGGRLTNLKAFAKKHGKSWKDPATQLLFALKHDGSDSNIFKSVLEGNGSVASLAAKFSQMWERGGYTAQHVAGAQQIASSIPKFSNGGIANRPSIFGDAGAEMAVPLVPTKATRAWELIGKAIGILSAQSGFGNQPIVDSKEKKEEKDFRQAVLLLLERLVNKDNSANITLTTPEGRTLWSVVEPFYKENERANQIKQRRGLSGGF</sequence>
<dbReference type="InterPro" id="IPR038765">
    <property type="entry name" value="Papain-like_cys_pep_sf"/>
</dbReference>
<evidence type="ECO:0000313" key="9">
    <source>
        <dbReference type="EMBL" id="QYN53055.1"/>
    </source>
</evidence>
<comment type="similarity">
    <text evidence="1">Belongs to the peptidase C40 family.</text>
</comment>
<dbReference type="EMBL" id="CP048268">
    <property type="protein sequence ID" value="QYN53055.1"/>
    <property type="molecule type" value="Genomic_DNA"/>
</dbReference>
<protein>
    <submittedName>
        <fullName evidence="9">Phage tail tape measure protein</fullName>
    </submittedName>
</protein>
<dbReference type="RefSeq" id="WP_220219855.1">
    <property type="nucleotide sequence ID" value="NZ_CP048268.1"/>
</dbReference>
<keyword evidence="4" id="KW-0378">Hydrolase</keyword>
<dbReference type="Gene3D" id="1.10.287.1490">
    <property type="match status" value="1"/>
</dbReference>
<evidence type="ECO:0000256" key="3">
    <source>
        <dbReference type="ARBA" id="ARBA00022670"/>
    </source>
</evidence>
<name>A0ABX8W7Y6_9LACO</name>
<dbReference type="PROSITE" id="PS51935">
    <property type="entry name" value="NLPC_P60"/>
    <property type="match status" value="1"/>
</dbReference>
<reference evidence="9 10" key="1">
    <citation type="submission" date="2020-01" db="EMBL/GenBank/DDBJ databases">
        <title>Vast differences in strain-level diversity in the gut microbiota of two closely related honey bee species.</title>
        <authorList>
            <person name="Ellegaard K.M."/>
            <person name="Suenami S."/>
            <person name="Miyazaki R."/>
            <person name="Engel P."/>
        </authorList>
    </citation>
    <scope>NUCLEOTIDE SEQUENCE [LARGE SCALE GENOMIC DNA]</scope>
    <source>
        <strain evidence="9 10">ESL0416</strain>
    </source>
</reference>
<proteinExistence type="inferred from homology"/>
<feature type="coiled-coil region" evidence="6">
    <location>
        <begin position="77"/>
        <end position="129"/>
    </location>
</feature>
<organism evidence="9 10">
    <name type="scientific">Lactobacillus panisapium</name>
    <dbReference type="NCBI Taxonomy" id="2012495"/>
    <lineage>
        <taxon>Bacteria</taxon>
        <taxon>Bacillati</taxon>
        <taxon>Bacillota</taxon>
        <taxon>Bacilli</taxon>
        <taxon>Lactobacillales</taxon>
        <taxon>Lactobacillaceae</taxon>
        <taxon>Lactobacillus</taxon>
    </lineage>
</organism>
<dbReference type="SUPFAM" id="SSF54001">
    <property type="entry name" value="Cysteine proteinases"/>
    <property type="match status" value="1"/>
</dbReference>
<dbReference type="Pfam" id="PF00877">
    <property type="entry name" value="NLPC_P60"/>
    <property type="match status" value="1"/>
</dbReference>
<dbReference type="InterPro" id="IPR010090">
    <property type="entry name" value="Phage_tape_meas"/>
</dbReference>
<dbReference type="Pfam" id="PF18013">
    <property type="entry name" value="Phage_lysozyme2"/>
    <property type="match status" value="1"/>
</dbReference>
<dbReference type="Gene3D" id="1.10.530.10">
    <property type="match status" value="1"/>
</dbReference>
<evidence type="ECO:0000256" key="5">
    <source>
        <dbReference type="ARBA" id="ARBA00022807"/>
    </source>
</evidence>
<dbReference type="PANTHER" id="PTHR37813">
    <property type="entry name" value="FELS-2 PROPHAGE PROTEIN"/>
    <property type="match status" value="1"/>
</dbReference>
<evidence type="ECO:0000256" key="2">
    <source>
        <dbReference type="ARBA" id="ARBA00022612"/>
    </source>
</evidence>
<dbReference type="NCBIfam" id="TIGR01760">
    <property type="entry name" value="tape_meas_TP901"/>
    <property type="match status" value="1"/>
</dbReference>
<feature type="domain" description="NlpC/P60" evidence="8">
    <location>
        <begin position="1695"/>
        <end position="1826"/>
    </location>
</feature>
<dbReference type="Pfam" id="PF10145">
    <property type="entry name" value="PhageMin_Tail"/>
    <property type="match status" value="1"/>
</dbReference>
<feature type="region of interest" description="Disordered" evidence="7">
    <location>
        <begin position="1322"/>
        <end position="1354"/>
    </location>
</feature>
<dbReference type="Proteomes" id="UP000826550">
    <property type="component" value="Chromosome"/>
</dbReference>
<evidence type="ECO:0000256" key="4">
    <source>
        <dbReference type="ARBA" id="ARBA00022801"/>
    </source>
</evidence>
<keyword evidence="6" id="KW-0175">Coiled coil</keyword>
<dbReference type="InterPro" id="IPR000064">
    <property type="entry name" value="NLP_P60_dom"/>
</dbReference>
<keyword evidence="10" id="KW-1185">Reference proteome</keyword>
<dbReference type="Gene3D" id="3.90.1720.10">
    <property type="entry name" value="endopeptidase domain like (from Nostoc punctiforme)"/>
    <property type="match status" value="1"/>
</dbReference>
<dbReference type="PANTHER" id="PTHR37813:SF1">
    <property type="entry name" value="FELS-2 PROPHAGE PROTEIN"/>
    <property type="match status" value="1"/>
</dbReference>
<feature type="compositionally biased region" description="Low complexity" evidence="7">
    <location>
        <begin position="1342"/>
        <end position="1354"/>
    </location>
</feature>
<dbReference type="InterPro" id="IPR041219">
    <property type="entry name" value="Phage_lysozyme2"/>
</dbReference>
<evidence type="ECO:0000256" key="6">
    <source>
        <dbReference type="SAM" id="Coils"/>
    </source>
</evidence>
<gene>
    <name evidence="9" type="ORF">GYM71_06310</name>
</gene>
<accession>A0ABX8W7Y6</accession>
<evidence type="ECO:0000256" key="1">
    <source>
        <dbReference type="ARBA" id="ARBA00007074"/>
    </source>
</evidence>
<feature type="compositionally biased region" description="Basic residues" evidence="7">
    <location>
        <begin position="1325"/>
        <end position="1341"/>
    </location>
</feature>
<keyword evidence="5" id="KW-0788">Thiol protease</keyword>
<feature type="coiled-coil region" evidence="6">
    <location>
        <begin position="179"/>
        <end position="234"/>
    </location>
</feature>